<dbReference type="InterPro" id="IPR003344">
    <property type="entry name" value="Big_1_dom"/>
</dbReference>
<dbReference type="SUPFAM" id="SSF49373">
    <property type="entry name" value="Invasin/intimin cell-adhesion fragments"/>
    <property type="match status" value="5"/>
</dbReference>
<dbReference type="InterPro" id="IPR013783">
    <property type="entry name" value="Ig-like_fold"/>
</dbReference>
<geneLocation type="plasmid" evidence="8">
    <name>pRHBSTW-00474_9</name>
</geneLocation>
<dbReference type="CDD" id="cd00118">
    <property type="entry name" value="LysM"/>
    <property type="match status" value="1"/>
</dbReference>
<evidence type="ECO:0000256" key="4">
    <source>
        <dbReference type="ARBA" id="ARBA00023237"/>
    </source>
</evidence>
<gene>
    <name evidence="8" type="ORF">HV209_24170</name>
</gene>
<accession>A0A8H9XSJ1</accession>
<dbReference type="EMBL" id="JABXPW010000009">
    <property type="protein sequence ID" value="MBA7721608.1"/>
    <property type="molecule type" value="Genomic_DNA"/>
</dbReference>
<evidence type="ECO:0000259" key="6">
    <source>
        <dbReference type="PROSITE" id="PS51127"/>
    </source>
</evidence>
<dbReference type="InterPro" id="IPR018392">
    <property type="entry name" value="LysM"/>
</dbReference>
<dbReference type="Pfam" id="PF01476">
    <property type="entry name" value="LysM"/>
    <property type="match status" value="1"/>
</dbReference>
<comment type="similarity">
    <text evidence="2">Belongs to the intimin/invasin family.</text>
</comment>
<dbReference type="Gene3D" id="2.40.160.160">
    <property type="entry name" value="Inverse autotransporter, beta-domain"/>
    <property type="match status" value="1"/>
</dbReference>
<evidence type="ECO:0000313" key="9">
    <source>
        <dbReference type="Proteomes" id="UP000622722"/>
    </source>
</evidence>
<dbReference type="InterPro" id="IPR036779">
    <property type="entry name" value="LysM_dom_sf"/>
</dbReference>
<dbReference type="Proteomes" id="UP000622722">
    <property type="component" value="Unassembled WGS sequence"/>
</dbReference>
<feature type="region of interest" description="Disordered" evidence="5">
    <location>
        <begin position="1116"/>
        <end position="1136"/>
    </location>
</feature>
<keyword evidence="3" id="KW-0472">Membrane</keyword>
<protein>
    <submittedName>
        <fullName evidence="8">Inverse autotransporter beta domain-containing protein</fullName>
    </submittedName>
</protein>
<dbReference type="InterPro" id="IPR008964">
    <property type="entry name" value="Invasin/intimin_cell_adhesion"/>
</dbReference>
<sequence>MNRRENKEQSRVTFRQKRLTHMITAVTLAMQAGLPLAGAFTPVMVQAAEVQAPRSPFAVDRERAAAVDRMQTRPYTLAKGETVADVAKRYNLSVDELRRLNMLRTFANGFDNLKAGDELDVPVQTAAGEKDELAAAREALTQSGQDGERRLAERAAGAAGFLSSKPDSDAARALATSAATGTVNERIADSLKGLKGTYRVGIQADDNLSLKNSSVDALIPLHETKENLYFTQGSLHRTNDRSQANLGVGVRHFTEDNAMVGGNAFLDYDLSRDHARGGVGLEYWRDYLRFGANAYMRLTGWKDSPDIEDYEERPANGFDVRAEGYLPSYPQLGAKVVYEKYFGNKVGLFGNSEDDLQKDPQAVTVGASYTPVPLITASLDHRQGESGKNDTRVGLEVNYQPDKKLSDQLDPEQVRIQRTVQGGRYDLVDRNNNIVLEYRKKEVIRLNMSNPITGRGGDRVSLGLSVNSKYGLSDVVVMSEELVSAGGQINNSGLTSTVTLPAWKADGKNTYTLRAYATDKKGNASKTVESQVVVTAAGINVSDSVVTLTGVSNGKMLADGVSKATLHVELKNETGEPLTGMAKLLTTKLDFVAKGTETGGETAPAAKSRRAQSRITQDVLKADPTVGGFTELPGAPGTYEATFVSGTVAGKVTLTPVLDKVSLASVGVELTDTMADVTNTNLTVTYNNTSNSAVKDALVANNTDTATLTYTVKDENGQAVTGEASRLKFVVLPGQNGVDASRITISDVKESKAGTYTATVKGTQAVKDVKVGVLANTVRVEGVEATLDLAADTKTAAVSEVVPVIGTTYADGASLGVARVTVKDAYGNLVPSVTVTGSKHSGSGNPEYKANDVATDASGQSVVSFFTTDAGDYVMLFKVTGTSGTTDNGQTAKFTFTSVTKSGEAAALMKKNNQVVAESSGKTKNIITLQYEAANEAQANSKPQTKATITVTPKNGASSSDYGLVQQGEVTLTWNGNKATADVDFWSKKKGDYAITIDVTVNGAAKPKTRGVTASFRPDTSDVRITLQNGGDTKVAAGTSRTLTATLKDKYDNLIDDGTLAFSITKKVEGGQEAQLSNPTVTVGSSGTATTSFTPYQAGTSPQANNYQLTATYTSAAGRPSNTSGKPATQNYSVTGNVNEPKITVTAGQNNQTTSDGSVYNTATVKLTDTWGNPIAGTVTVSTTKQSGQTCGDAAVNTGSLSFTDAGIAQTAKISATQAGNYNAVFTSQPGNKQAQATLGMAFIARGPVLEFTRAGSGDVSIGTSVQLTATVTDAGSTRRCPVPNVPVTFTALPDSSAGANKSSIYHKLSQSSVVTNASGVSQVTLTGQQAWTWKTQASVTVNSSTVTKDVSVIGTETANTVNSQYYVVGAPWPVWFGNNSNISNYKDNGVSGDLKTWSTTTTWAATPRINKEWPKTFTFTNQSTGKTLTVTTPRGLTSFKENSINNVKGETTFTAPMVSGMSCNAGNMQDVQWATSALKQAAARGVSLTNLADGLMSPVTAASYNSRILTAGNNMGSVSGTGIVLISGTKGNARSLGTAVWANAFSSNAATITSAAWVGPGWIYAHADSGGPNPSSSRYDGGSGRIFSIDSTGWLTEKTSSTNWVVNRVWNSASGGGCSDIWWHSDDNTTGGTANFAVGLSRVQCKNDKQQRGTNAGNYGGKLVDGLLGTAYNSQRIIWAYSSFEPSHNFLWPNGTSVKPDKYQGPSTDTSAVHAQFLFPVFCAAWR</sequence>
<evidence type="ECO:0000313" key="8">
    <source>
        <dbReference type="EMBL" id="MBA7721608.1"/>
    </source>
</evidence>
<evidence type="ECO:0000256" key="1">
    <source>
        <dbReference type="ARBA" id="ARBA00004442"/>
    </source>
</evidence>
<name>A0A8H9XSJ1_ECOLX</name>
<dbReference type="Gene3D" id="3.10.350.10">
    <property type="entry name" value="LysM domain"/>
    <property type="match status" value="1"/>
</dbReference>
<dbReference type="InterPro" id="IPR038177">
    <property type="entry name" value="IAT_beta_sf"/>
</dbReference>
<dbReference type="SMART" id="SM00634">
    <property type="entry name" value="BID_1"/>
    <property type="match status" value="4"/>
</dbReference>
<evidence type="ECO:0000259" key="7">
    <source>
        <dbReference type="PROSITE" id="PS51782"/>
    </source>
</evidence>
<proteinExistence type="inferred from homology"/>
<dbReference type="InterPro" id="IPR015217">
    <property type="entry name" value="Invasin_dom_3"/>
</dbReference>
<dbReference type="FunFam" id="2.40.160.160:FF:000001">
    <property type="entry name" value="Intimin-like inverse autotransporter SinH"/>
    <property type="match status" value="1"/>
</dbReference>
<dbReference type="PROSITE" id="PS51782">
    <property type="entry name" value="LYSM"/>
    <property type="match status" value="1"/>
</dbReference>
<evidence type="ECO:0000256" key="5">
    <source>
        <dbReference type="SAM" id="MobiDB-lite"/>
    </source>
</evidence>
<feature type="domain" description="Big-1" evidence="6">
    <location>
        <begin position="1249"/>
        <end position="1354"/>
    </location>
</feature>
<dbReference type="PANTHER" id="PTHR39576">
    <property type="entry name" value="ATTACHING AND EFFACING PROTEIN HOMOLOG-RELATED-RELATED"/>
    <property type="match status" value="1"/>
</dbReference>
<evidence type="ECO:0000256" key="2">
    <source>
        <dbReference type="ARBA" id="ARBA00010116"/>
    </source>
</evidence>
<dbReference type="Pfam" id="PF09134">
    <property type="entry name" value="Invasin_D3"/>
    <property type="match status" value="1"/>
</dbReference>
<dbReference type="SMART" id="SM00257">
    <property type="entry name" value="LysM"/>
    <property type="match status" value="1"/>
</dbReference>
<dbReference type="Pfam" id="PF11924">
    <property type="entry name" value="IAT_beta"/>
    <property type="match status" value="1"/>
</dbReference>
<organism evidence="8 9">
    <name type="scientific">Escherichia coli</name>
    <dbReference type="NCBI Taxonomy" id="562"/>
    <lineage>
        <taxon>Bacteria</taxon>
        <taxon>Pseudomonadati</taxon>
        <taxon>Pseudomonadota</taxon>
        <taxon>Gammaproteobacteria</taxon>
        <taxon>Enterobacterales</taxon>
        <taxon>Enterobacteriaceae</taxon>
        <taxon>Escherichia</taxon>
    </lineage>
</organism>
<dbReference type="GO" id="GO:0007155">
    <property type="term" value="P:cell adhesion"/>
    <property type="evidence" value="ECO:0007669"/>
    <property type="project" value="InterPro"/>
</dbReference>
<dbReference type="InterPro" id="IPR024519">
    <property type="entry name" value="IAT_beta"/>
</dbReference>
<dbReference type="PANTHER" id="PTHR39576:SF2">
    <property type="entry name" value="ATTACHING AND EFFACING PROTEIN HOMOLOG-RELATED"/>
    <property type="match status" value="1"/>
</dbReference>
<comment type="subcellular location">
    <subcellularLocation>
        <location evidence="1">Cell outer membrane</location>
    </subcellularLocation>
</comment>
<keyword evidence="8" id="KW-0614">Plasmid</keyword>
<keyword evidence="4" id="KW-0998">Cell outer membrane</keyword>
<feature type="domain" description="LysM" evidence="7">
    <location>
        <begin position="73"/>
        <end position="121"/>
    </location>
</feature>
<evidence type="ECO:0000256" key="3">
    <source>
        <dbReference type="ARBA" id="ARBA00023136"/>
    </source>
</evidence>
<dbReference type="InterPro" id="IPR003535">
    <property type="entry name" value="Intimin/invasin_bac"/>
</dbReference>
<dbReference type="PROSITE" id="PS51127">
    <property type="entry name" value="BIG1"/>
    <property type="match status" value="1"/>
</dbReference>
<dbReference type="PRINTS" id="PR01369">
    <property type="entry name" value="INTIMIN"/>
</dbReference>
<reference evidence="8" key="1">
    <citation type="submission" date="2020-06" db="EMBL/GenBank/DDBJ databases">
        <title>REHAB project genomes.</title>
        <authorList>
            <person name="Shaw L.P."/>
        </authorList>
    </citation>
    <scope>NUCLEOTIDE SEQUENCE</scope>
    <source>
        <strain evidence="8">RHBSTW-00474</strain>
        <plasmid evidence="8">pRHBSTW-00474_9</plasmid>
    </source>
</reference>
<comment type="caution">
    <text evidence="8">The sequence shown here is derived from an EMBL/GenBank/DDBJ whole genome shotgun (WGS) entry which is preliminary data.</text>
</comment>
<dbReference type="Gene3D" id="2.60.40.10">
    <property type="entry name" value="Immunoglobulins"/>
    <property type="match status" value="5"/>
</dbReference>
<dbReference type="GO" id="GO:0009279">
    <property type="term" value="C:cell outer membrane"/>
    <property type="evidence" value="ECO:0007669"/>
    <property type="project" value="UniProtKB-SubCell"/>
</dbReference>
<dbReference type="InterPro" id="IPR051715">
    <property type="entry name" value="Intimin-Invasin_domain"/>
</dbReference>